<dbReference type="EMBL" id="JAYKOT010000003">
    <property type="protein sequence ID" value="MEB3430185.1"/>
    <property type="molecule type" value="Genomic_DNA"/>
</dbReference>
<dbReference type="Proteomes" id="UP001357733">
    <property type="component" value="Unassembled WGS sequence"/>
</dbReference>
<organism evidence="2 3">
    <name type="scientific">Citroniella saccharovorans</name>
    <dbReference type="NCBI Taxonomy" id="2053367"/>
    <lineage>
        <taxon>Bacteria</taxon>
        <taxon>Bacillati</taxon>
        <taxon>Bacillota</taxon>
        <taxon>Tissierellia</taxon>
        <taxon>Tissierellales</taxon>
        <taxon>Peptoniphilaceae</taxon>
        <taxon>Citroniella</taxon>
    </lineage>
</organism>
<feature type="domain" description="DUF1858" evidence="1">
    <location>
        <begin position="1"/>
        <end position="29"/>
    </location>
</feature>
<dbReference type="PANTHER" id="PTHR39341:SF1">
    <property type="entry name" value="DUF1858 DOMAIN-CONTAINING PROTEIN"/>
    <property type="match status" value="1"/>
</dbReference>
<name>A0AAW9N005_9FIRM</name>
<keyword evidence="3" id="KW-1185">Reference proteome</keyword>
<sequence length="34" mass="3682">MHCLGCPSSQNETIEEAAAVHGVNTEELLQKLND</sequence>
<dbReference type="InterPro" id="IPR015077">
    <property type="entry name" value="DUF1858"/>
</dbReference>
<dbReference type="RefSeq" id="WP_324620374.1">
    <property type="nucleotide sequence ID" value="NZ_JAYKOT010000003.1"/>
</dbReference>
<evidence type="ECO:0000313" key="2">
    <source>
        <dbReference type="EMBL" id="MEB3430185.1"/>
    </source>
</evidence>
<dbReference type="Pfam" id="PF08984">
    <property type="entry name" value="DUF1858"/>
    <property type="match status" value="1"/>
</dbReference>
<proteinExistence type="predicted"/>
<evidence type="ECO:0000313" key="3">
    <source>
        <dbReference type="Proteomes" id="UP001357733"/>
    </source>
</evidence>
<protein>
    <submittedName>
        <fullName evidence="2">DUF1858 domain-containing protein</fullName>
    </submittedName>
</protein>
<accession>A0AAW9N005</accession>
<dbReference type="InterPro" id="IPR038062">
    <property type="entry name" value="ScdA-like_N_sf"/>
</dbReference>
<evidence type="ECO:0000259" key="1">
    <source>
        <dbReference type="Pfam" id="PF08984"/>
    </source>
</evidence>
<dbReference type="Gene3D" id="1.10.3910.10">
    <property type="entry name" value="SP0561-like"/>
    <property type="match status" value="1"/>
</dbReference>
<dbReference type="InterPro" id="IPR023883">
    <property type="entry name" value="CHP03980_redox-disulphide"/>
</dbReference>
<dbReference type="NCBIfam" id="TIGR03980">
    <property type="entry name" value="prismane_assoc"/>
    <property type="match status" value="1"/>
</dbReference>
<reference evidence="2 3" key="1">
    <citation type="submission" date="2024-01" db="EMBL/GenBank/DDBJ databases">
        <title>Complete genome sequence of Citroniella saccharovorans strain M6.X9, isolated from human fecal sample.</title>
        <authorList>
            <person name="Cheng G."/>
            <person name="Westerholm M."/>
            <person name="Schnurer A."/>
        </authorList>
    </citation>
    <scope>NUCLEOTIDE SEQUENCE [LARGE SCALE GENOMIC DNA]</scope>
    <source>
        <strain evidence="2 3">DSM 29873</strain>
    </source>
</reference>
<dbReference type="PANTHER" id="PTHR39341">
    <property type="entry name" value="BSL7085 PROTEIN"/>
    <property type="match status" value="1"/>
</dbReference>
<comment type="caution">
    <text evidence="2">The sequence shown here is derived from an EMBL/GenBank/DDBJ whole genome shotgun (WGS) entry which is preliminary data.</text>
</comment>
<gene>
    <name evidence="2" type="ORF">VLK81_09335</name>
</gene>
<dbReference type="AlphaFoldDB" id="A0AAW9N005"/>
<dbReference type="SUPFAM" id="SSF140683">
    <property type="entry name" value="SP0561-like"/>
    <property type="match status" value="1"/>
</dbReference>